<dbReference type="AlphaFoldDB" id="A0A916ZMI3"/>
<evidence type="ECO:0000313" key="1">
    <source>
        <dbReference type="EMBL" id="GGE04662.1"/>
    </source>
</evidence>
<accession>A0A916ZMI3</accession>
<evidence type="ECO:0000313" key="2">
    <source>
        <dbReference type="Proteomes" id="UP000644699"/>
    </source>
</evidence>
<dbReference type="Proteomes" id="UP000644699">
    <property type="component" value="Unassembled WGS sequence"/>
</dbReference>
<keyword evidence="2" id="KW-1185">Reference proteome</keyword>
<sequence>MLSRTLASFEAGLFRHFRIRRVIANIDPVFGSFDEGEDCARILRDLDPDAEIYCPKASGFAAAVARTWLNSRTELILHLEDDWLLGRTVAPDDILPRFADAAVGQVSFNHANKNWDIPGKGPFCYIKRSRRMLGVALPFKVRMPNFLTGPSFLRGDFARAAARRMDPQFDPEKQFCRGLNPVLEAFVAPYRNLILGEMGAYYIEDIGRDWRAARGIEKRIVAGRSVWHASPDLCPPGAASDQPRLAA</sequence>
<reference evidence="1" key="2">
    <citation type="submission" date="2020-09" db="EMBL/GenBank/DDBJ databases">
        <authorList>
            <person name="Sun Q."/>
            <person name="Zhou Y."/>
        </authorList>
    </citation>
    <scope>NUCLEOTIDE SEQUENCE</scope>
    <source>
        <strain evidence="1">CGMCC 1.15367</strain>
    </source>
</reference>
<reference evidence="1" key="1">
    <citation type="journal article" date="2014" name="Int. J. Syst. Evol. Microbiol.">
        <title>Complete genome sequence of Corynebacterium casei LMG S-19264T (=DSM 44701T), isolated from a smear-ripened cheese.</title>
        <authorList>
            <consortium name="US DOE Joint Genome Institute (JGI-PGF)"/>
            <person name="Walter F."/>
            <person name="Albersmeier A."/>
            <person name="Kalinowski J."/>
            <person name="Ruckert C."/>
        </authorList>
    </citation>
    <scope>NUCLEOTIDE SEQUENCE</scope>
    <source>
        <strain evidence="1">CGMCC 1.15367</strain>
    </source>
</reference>
<proteinExistence type="predicted"/>
<protein>
    <submittedName>
        <fullName evidence="1">Uncharacterized protein</fullName>
    </submittedName>
</protein>
<gene>
    <name evidence="1" type="ORF">GCM10011390_24550</name>
</gene>
<organism evidence="1 2">
    <name type="scientific">Aureimonas endophytica</name>
    <dbReference type="NCBI Taxonomy" id="2027858"/>
    <lineage>
        <taxon>Bacteria</taxon>
        <taxon>Pseudomonadati</taxon>
        <taxon>Pseudomonadota</taxon>
        <taxon>Alphaproteobacteria</taxon>
        <taxon>Hyphomicrobiales</taxon>
        <taxon>Aurantimonadaceae</taxon>
        <taxon>Aureimonas</taxon>
    </lineage>
</organism>
<comment type="caution">
    <text evidence="1">The sequence shown here is derived from an EMBL/GenBank/DDBJ whole genome shotgun (WGS) entry which is preliminary data.</text>
</comment>
<name>A0A916ZMI3_9HYPH</name>
<dbReference type="EMBL" id="BMIQ01000003">
    <property type="protein sequence ID" value="GGE04662.1"/>
    <property type="molecule type" value="Genomic_DNA"/>
</dbReference>